<feature type="compositionally biased region" description="Gly residues" evidence="1">
    <location>
        <begin position="44"/>
        <end position="58"/>
    </location>
</feature>
<evidence type="ECO:0000256" key="1">
    <source>
        <dbReference type="SAM" id="MobiDB-lite"/>
    </source>
</evidence>
<reference evidence="2" key="1">
    <citation type="submission" date="2021-02" db="EMBL/GenBank/DDBJ databases">
        <title>Rhodobacter shimadae sp. nov., an aerobic anoxygenic phototrophic bacterium isolated from a hot spring.</title>
        <authorList>
            <person name="Muramatsu S."/>
            <person name="Haruta S."/>
            <person name="Hirose S."/>
            <person name="Hanada S."/>
        </authorList>
    </citation>
    <scope>NUCLEOTIDE SEQUENCE</scope>
    <source>
        <strain evidence="2">N10</strain>
    </source>
</reference>
<dbReference type="RefSeq" id="WP_220661106.1">
    <property type="nucleotide sequence ID" value="NZ_CP069370.1"/>
</dbReference>
<protein>
    <submittedName>
        <fullName evidence="2">Uncharacterized protein</fullName>
    </submittedName>
</protein>
<accession>A0A8G0ZU13</accession>
<sequence>MAGTAPTEHPANEQGNADADLPGPVEGTEPSQVQSAGQDVPDAGGDGAVGNGGGGNRGGAAARPDNGGGLERDSVAVPQEEDADPGLTDDAEPEEHPEPAAAGLTGENPGNFVITPELGLGTGTDGQKLSGNIAAIELVKKLTAEGRHATREEQAVLARYVG</sequence>
<feature type="compositionally biased region" description="Acidic residues" evidence="1">
    <location>
        <begin position="79"/>
        <end position="95"/>
    </location>
</feature>
<keyword evidence="3" id="KW-1185">Reference proteome</keyword>
<name>A0A8G0ZU13_9RHOB</name>
<gene>
    <name evidence="2" type="ORF">JO391_14115</name>
</gene>
<evidence type="ECO:0000313" key="2">
    <source>
        <dbReference type="EMBL" id="QYZ68886.1"/>
    </source>
</evidence>
<dbReference type="EMBL" id="CP069370">
    <property type="protein sequence ID" value="QYZ68886.1"/>
    <property type="molecule type" value="Genomic_DNA"/>
</dbReference>
<dbReference type="Proteomes" id="UP000826300">
    <property type="component" value="Chromosome"/>
</dbReference>
<evidence type="ECO:0000313" key="3">
    <source>
        <dbReference type="Proteomes" id="UP000826300"/>
    </source>
</evidence>
<dbReference type="AlphaFoldDB" id="A0A8G0ZU13"/>
<feature type="region of interest" description="Disordered" evidence="1">
    <location>
        <begin position="1"/>
        <end position="125"/>
    </location>
</feature>
<dbReference type="KEGG" id="nsm:JO391_14115"/>
<proteinExistence type="predicted"/>
<organism evidence="2 3">
    <name type="scientific">Neotabrizicola shimadae</name>
    <dbReference type="NCBI Taxonomy" id="2807096"/>
    <lineage>
        <taxon>Bacteria</taxon>
        <taxon>Pseudomonadati</taxon>
        <taxon>Pseudomonadota</taxon>
        <taxon>Alphaproteobacteria</taxon>
        <taxon>Rhodobacterales</taxon>
        <taxon>Paracoccaceae</taxon>
        <taxon>Neotabrizicola</taxon>
    </lineage>
</organism>